<dbReference type="AlphaFoldDB" id="A0A1I8GS26"/>
<feature type="region of interest" description="Disordered" evidence="1">
    <location>
        <begin position="196"/>
        <end position="234"/>
    </location>
</feature>
<evidence type="ECO:0000256" key="1">
    <source>
        <dbReference type="SAM" id="MobiDB-lite"/>
    </source>
</evidence>
<name>A0A1I8GS26_9PLAT</name>
<evidence type="ECO:0000313" key="2">
    <source>
        <dbReference type="Proteomes" id="UP000095280"/>
    </source>
</evidence>
<organism evidence="2 3">
    <name type="scientific">Macrostomum lignano</name>
    <dbReference type="NCBI Taxonomy" id="282301"/>
    <lineage>
        <taxon>Eukaryota</taxon>
        <taxon>Metazoa</taxon>
        <taxon>Spiralia</taxon>
        <taxon>Lophotrochozoa</taxon>
        <taxon>Platyhelminthes</taxon>
        <taxon>Rhabditophora</taxon>
        <taxon>Macrostomorpha</taxon>
        <taxon>Macrostomida</taxon>
        <taxon>Macrostomidae</taxon>
        <taxon>Macrostomum</taxon>
    </lineage>
</organism>
<sequence length="234" mass="26704">TSNNSSSSSSSNSSNRSSSSSSNRSRKKDTKKEEKRSKTDKQEDEQSTKTNKQAAAKPSRRNKLYRTPPTPDSDALFERERSFVLDSRVMASISEDYSRANPKVGSVIPPYNAQKDNYVKTYFDFIGVKKTLNKNKQNPPGTCVEGPAMERFFTSGHGKQYLTPRNERQGNGYSNEERMGHGKLWRHPNPEIAQYERQPPEFQGYNGRFGYRRTTPRLRQEPSPFGVNTETPIY</sequence>
<feature type="compositionally biased region" description="Low complexity" evidence="1">
    <location>
        <begin position="1"/>
        <end position="23"/>
    </location>
</feature>
<dbReference type="Proteomes" id="UP000095280">
    <property type="component" value="Unplaced"/>
</dbReference>
<dbReference type="WBParaSite" id="maker-uti_cns_0002954-snap-gene-0.3-mRNA-1">
    <property type="protein sequence ID" value="maker-uti_cns_0002954-snap-gene-0.3-mRNA-1"/>
    <property type="gene ID" value="maker-uti_cns_0002954-snap-gene-0.3"/>
</dbReference>
<dbReference type="PANTHER" id="PTHR34221">
    <property type="entry name" value="HYPOTHETICAL PROTEIN LOC691189"/>
    <property type="match status" value="1"/>
</dbReference>
<accession>A0A1I8GS26</accession>
<reference evidence="3" key="1">
    <citation type="submission" date="2016-11" db="UniProtKB">
        <authorList>
            <consortium name="WormBaseParasite"/>
        </authorList>
    </citation>
    <scope>IDENTIFICATION</scope>
</reference>
<keyword evidence="2" id="KW-1185">Reference proteome</keyword>
<dbReference type="InterPro" id="IPR028027">
    <property type="entry name" value="SPMAP1"/>
</dbReference>
<feature type="region of interest" description="Disordered" evidence="1">
    <location>
        <begin position="1"/>
        <end position="78"/>
    </location>
</feature>
<dbReference type="PANTHER" id="PTHR34221:SF4">
    <property type="entry name" value="CHROMOSOME LG9 OPEN READING FRAME, HUMAN C17ORF98"/>
    <property type="match status" value="1"/>
</dbReference>
<dbReference type="Pfam" id="PF15075">
    <property type="entry name" value="SPMAP1-like"/>
    <property type="match status" value="1"/>
</dbReference>
<proteinExistence type="predicted"/>
<feature type="region of interest" description="Disordered" evidence="1">
    <location>
        <begin position="156"/>
        <end position="176"/>
    </location>
</feature>
<protein>
    <submittedName>
        <fullName evidence="3">CG32790</fullName>
    </submittedName>
</protein>
<feature type="compositionally biased region" description="Basic and acidic residues" evidence="1">
    <location>
        <begin position="30"/>
        <end position="47"/>
    </location>
</feature>
<evidence type="ECO:0000313" key="3">
    <source>
        <dbReference type="WBParaSite" id="maker-uti_cns_0002954-snap-gene-0.3-mRNA-1"/>
    </source>
</evidence>